<evidence type="ECO:0000313" key="6">
    <source>
        <dbReference type="Proteomes" id="UP000823749"/>
    </source>
</evidence>
<proteinExistence type="inferred from homology"/>
<dbReference type="InterPro" id="IPR051245">
    <property type="entry name" value="eIF5-mimic_regulator"/>
</dbReference>
<keyword evidence="6" id="KW-1185">Reference proteome</keyword>
<feature type="transmembrane region" description="Helical" evidence="3">
    <location>
        <begin position="12"/>
        <end position="29"/>
    </location>
</feature>
<dbReference type="PANTHER" id="PTHR14208:SF2">
    <property type="entry name" value="PROTEIN KRASAVIETZ"/>
    <property type="match status" value="1"/>
</dbReference>
<dbReference type="Pfam" id="PF25504">
    <property type="entry name" value="HEAT_5MP1_2"/>
    <property type="match status" value="2"/>
</dbReference>
<dbReference type="InterPro" id="IPR057397">
    <property type="entry name" value="HEAT_5MP1_2"/>
</dbReference>
<dbReference type="PROSITE" id="PS51363">
    <property type="entry name" value="W2"/>
    <property type="match status" value="1"/>
</dbReference>
<dbReference type="InterPro" id="IPR016024">
    <property type="entry name" value="ARM-type_fold"/>
</dbReference>
<dbReference type="GO" id="GO:0005737">
    <property type="term" value="C:cytoplasm"/>
    <property type="evidence" value="ECO:0007669"/>
    <property type="project" value="TreeGrafter"/>
</dbReference>
<dbReference type="Proteomes" id="UP000823749">
    <property type="component" value="Chromosome 9"/>
</dbReference>
<evidence type="ECO:0000256" key="2">
    <source>
        <dbReference type="SAM" id="MobiDB-lite"/>
    </source>
</evidence>
<reference evidence="5" key="1">
    <citation type="submission" date="2020-08" db="EMBL/GenBank/DDBJ databases">
        <title>Plant Genome Project.</title>
        <authorList>
            <person name="Zhang R.-G."/>
        </authorList>
    </citation>
    <scope>NUCLEOTIDE SEQUENCE</scope>
    <source>
        <strain evidence="5">WSP0</strain>
        <tissue evidence="5">Leaf</tissue>
    </source>
</reference>
<dbReference type="GO" id="GO:0016020">
    <property type="term" value="C:membrane"/>
    <property type="evidence" value="ECO:0007669"/>
    <property type="project" value="TreeGrafter"/>
</dbReference>
<feature type="compositionally biased region" description="Polar residues" evidence="2">
    <location>
        <begin position="49"/>
        <end position="61"/>
    </location>
</feature>
<dbReference type="FunFam" id="1.25.40.180:FF:000028">
    <property type="entry name" value="ARM repeat superfamily protein"/>
    <property type="match status" value="1"/>
</dbReference>
<evidence type="ECO:0000313" key="5">
    <source>
        <dbReference type="EMBL" id="KAG5532814.1"/>
    </source>
</evidence>
<dbReference type="CDD" id="cd11560">
    <property type="entry name" value="W2_eIF5C_like"/>
    <property type="match status" value="1"/>
</dbReference>
<dbReference type="InterPro" id="IPR003307">
    <property type="entry name" value="W2_domain"/>
</dbReference>
<keyword evidence="3" id="KW-0812">Transmembrane</keyword>
<evidence type="ECO:0000259" key="4">
    <source>
        <dbReference type="PROSITE" id="PS51363"/>
    </source>
</evidence>
<feature type="transmembrane region" description="Helical" evidence="3">
    <location>
        <begin position="81"/>
        <end position="101"/>
    </location>
</feature>
<protein>
    <recommendedName>
        <fullName evidence="4">W2 domain-containing protein</fullName>
    </recommendedName>
</protein>
<dbReference type="InterPro" id="IPR043510">
    <property type="entry name" value="W2_5MP1/2"/>
</dbReference>
<evidence type="ECO:0000256" key="3">
    <source>
        <dbReference type="SAM" id="Phobius"/>
    </source>
</evidence>
<dbReference type="Gene3D" id="1.25.40.180">
    <property type="match status" value="1"/>
</dbReference>
<comment type="similarity">
    <text evidence="1">Belongs to the BZW family.</text>
</comment>
<sequence>MWWKDKSPGVKILWLWTFGTAAILVTNVARTRMRDMEKIMNPQAEEPTSVDSAVTDTSPTSPDVIGDQESSEAISRKMREVAVAAVTVLLVALQFPTGLTLPSTVPAFLWSPHEDGFSSNGMKEAVNYQTLSAKDLAKSVLSEGGWLNILCSGKEAQQHSVDVALLFVGRELQLSESCGTKHVDSSAVDFLKVSFTSANFSLAFPYIAASEEKEALESSLITEFAETCGHNLAAEVAFMESCSLDGGNYEKLSDLKTFQDYLVSRMEKRQKGQADLAVFCQRSSHSESQILSELISSMEQSGARYTVLYVSDPLRPVQYPSYREVERFLAESASGNGSHNSTACDGVCLVKSSLLEGILVGIVLLIILISGLCCMAGIDTPTSSKEKPTLGGTRIKPRKRNIAAPLDPATFADAVVQIYLDNAGDLELVAKSLESSDLDFSRYGDTFFEASAKPQTPHCNPSFSPTATIVFLHHHHHHHHHHHFTPSKLINWQVVFTGGRTQPGTTKPDEGDRHPYSIIDCEPTRDAVLPSVIYIQKILRRRPFLIKNLENVMRRFLQSLELFEENETKKLAIFTALAFSQKLSGLPPETVFQPLLKDNLVAKGLVLAFITDFFKEYIVDNSLDDLIAILKRGKMDDNLLEFLPSSKRSAEAFSEHFTKAGLLPLVEYNEKKTFEVKLKEMKSALTTLIAEETDMPEVIEAVKQHVKEAKLPDFEVVKILWDILMDAVQWSGKNQQQNANAALRQVKTWANLLNTFCTSGKLELELIYKVQVQCYEDAKLMKLFPEIVRSLYDQDVLAEDTILHWFRKGTNPKGRQTFVKALEPFVKWLEEAEEEE</sequence>
<dbReference type="Pfam" id="PF02020">
    <property type="entry name" value="W2"/>
    <property type="match status" value="1"/>
</dbReference>
<keyword evidence="3" id="KW-0472">Membrane</keyword>
<dbReference type="PANTHER" id="PTHR14208">
    <property type="entry name" value="BASIC LEUCINE ZIPPER AND W2 DOMAIN-CONTAINING PROTEIN"/>
    <property type="match status" value="1"/>
</dbReference>
<feature type="region of interest" description="Disordered" evidence="2">
    <location>
        <begin position="39"/>
        <end position="70"/>
    </location>
</feature>
<dbReference type="EMBL" id="JACTNZ010000009">
    <property type="protein sequence ID" value="KAG5532814.1"/>
    <property type="molecule type" value="Genomic_DNA"/>
</dbReference>
<dbReference type="SUPFAM" id="SSF48371">
    <property type="entry name" value="ARM repeat"/>
    <property type="match status" value="1"/>
</dbReference>
<name>A0AAV6IZW5_9ERIC</name>
<dbReference type="AlphaFoldDB" id="A0AAV6IZW5"/>
<gene>
    <name evidence="5" type="ORF">RHGRI_027188</name>
</gene>
<evidence type="ECO:0000256" key="1">
    <source>
        <dbReference type="ARBA" id="ARBA00008151"/>
    </source>
</evidence>
<organism evidence="5 6">
    <name type="scientific">Rhododendron griersonianum</name>
    <dbReference type="NCBI Taxonomy" id="479676"/>
    <lineage>
        <taxon>Eukaryota</taxon>
        <taxon>Viridiplantae</taxon>
        <taxon>Streptophyta</taxon>
        <taxon>Embryophyta</taxon>
        <taxon>Tracheophyta</taxon>
        <taxon>Spermatophyta</taxon>
        <taxon>Magnoliopsida</taxon>
        <taxon>eudicotyledons</taxon>
        <taxon>Gunneridae</taxon>
        <taxon>Pentapetalae</taxon>
        <taxon>asterids</taxon>
        <taxon>Ericales</taxon>
        <taxon>Ericaceae</taxon>
        <taxon>Ericoideae</taxon>
        <taxon>Rhodoreae</taxon>
        <taxon>Rhododendron</taxon>
    </lineage>
</organism>
<comment type="caution">
    <text evidence="5">The sequence shown here is derived from an EMBL/GenBank/DDBJ whole genome shotgun (WGS) entry which is preliminary data.</text>
</comment>
<accession>A0AAV6IZW5</accession>
<keyword evidence="3" id="KW-1133">Transmembrane helix</keyword>
<feature type="domain" description="W2" evidence="4">
    <location>
        <begin position="671"/>
        <end position="836"/>
    </location>
</feature>
<dbReference type="SMART" id="SM00515">
    <property type="entry name" value="eIF5C"/>
    <property type="match status" value="1"/>
</dbReference>